<evidence type="ECO:0000313" key="1">
    <source>
        <dbReference type="EMBL" id="MCI64817.1"/>
    </source>
</evidence>
<proteinExistence type="predicted"/>
<evidence type="ECO:0000313" key="2">
    <source>
        <dbReference type="Proteomes" id="UP000265520"/>
    </source>
</evidence>
<organism evidence="1 2">
    <name type="scientific">Trifolium medium</name>
    <dbReference type="NCBI Taxonomy" id="97028"/>
    <lineage>
        <taxon>Eukaryota</taxon>
        <taxon>Viridiplantae</taxon>
        <taxon>Streptophyta</taxon>
        <taxon>Embryophyta</taxon>
        <taxon>Tracheophyta</taxon>
        <taxon>Spermatophyta</taxon>
        <taxon>Magnoliopsida</taxon>
        <taxon>eudicotyledons</taxon>
        <taxon>Gunneridae</taxon>
        <taxon>Pentapetalae</taxon>
        <taxon>rosids</taxon>
        <taxon>fabids</taxon>
        <taxon>Fabales</taxon>
        <taxon>Fabaceae</taxon>
        <taxon>Papilionoideae</taxon>
        <taxon>50 kb inversion clade</taxon>
        <taxon>NPAAA clade</taxon>
        <taxon>Hologalegina</taxon>
        <taxon>IRL clade</taxon>
        <taxon>Trifolieae</taxon>
        <taxon>Trifolium</taxon>
    </lineage>
</organism>
<keyword evidence="2" id="KW-1185">Reference proteome</keyword>
<sequence>MYVSAGPNHVDPVSGRKICVCGRFCDDDDVDDDEDFGGYLNAKSRYYGENLAMVVPSFVWPFVDEMAAKSDDKTL</sequence>
<dbReference type="AlphaFoldDB" id="A0A392TWI9"/>
<dbReference type="Proteomes" id="UP000265520">
    <property type="component" value="Unassembled WGS sequence"/>
</dbReference>
<reference evidence="1 2" key="1">
    <citation type="journal article" date="2018" name="Front. Plant Sci.">
        <title>Red Clover (Trifolium pratense) and Zigzag Clover (T. medium) - A Picture of Genomic Similarities and Differences.</title>
        <authorList>
            <person name="Dluhosova J."/>
            <person name="Istvanek J."/>
            <person name="Nedelnik J."/>
            <person name="Repkova J."/>
        </authorList>
    </citation>
    <scope>NUCLEOTIDE SEQUENCE [LARGE SCALE GENOMIC DNA]</scope>
    <source>
        <strain evidence="2">cv. 10/8</strain>
        <tissue evidence="1">Leaf</tissue>
    </source>
</reference>
<comment type="caution">
    <text evidence="1">The sequence shown here is derived from an EMBL/GenBank/DDBJ whole genome shotgun (WGS) entry which is preliminary data.</text>
</comment>
<name>A0A392TWI9_9FABA</name>
<protein>
    <submittedName>
        <fullName evidence="1">Uncharacterized protein</fullName>
    </submittedName>
</protein>
<feature type="non-terminal residue" evidence="1">
    <location>
        <position position="75"/>
    </location>
</feature>
<dbReference type="EMBL" id="LXQA010663737">
    <property type="protein sequence ID" value="MCI64817.1"/>
    <property type="molecule type" value="Genomic_DNA"/>
</dbReference>
<accession>A0A392TWI9</accession>